<feature type="non-terminal residue" evidence="2">
    <location>
        <position position="101"/>
    </location>
</feature>
<dbReference type="VEuPathDB" id="VectorBase:AGAP010506"/>
<dbReference type="InParanoid" id="A0NDY9"/>
<dbReference type="eggNOG" id="ENOG502S3HT">
    <property type="taxonomic scope" value="Eukaryota"/>
</dbReference>
<dbReference type="EMBL" id="AAAB01008933">
    <property type="protein sequence ID" value="EAU76754.1"/>
    <property type="molecule type" value="Genomic_DNA"/>
</dbReference>
<comment type="caution">
    <text evidence="2">The sequence shown here is derived from an EMBL/GenBank/DDBJ whole genome shotgun (WGS) entry which is preliminary data.</text>
</comment>
<reference evidence="2" key="3">
    <citation type="journal article" date="2004" name="Trends Parasitol.">
        <title>The Anopheles gambiae genome: an update.</title>
        <authorList>
            <person name="Mongin E."/>
            <person name="Louis C."/>
            <person name="Holt R.A."/>
            <person name="Birney E."/>
            <person name="Collins F.H."/>
        </authorList>
    </citation>
    <scope>NUCLEOTIDE SEQUENCE</scope>
    <source>
        <strain evidence="2">PEST</strain>
    </source>
</reference>
<feature type="compositionally biased region" description="Polar residues" evidence="1">
    <location>
        <begin position="32"/>
        <end position="49"/>
    </location>
</feature>
<name>A0NDY9_ANOGA</name>
<feature type="region of interest" description="Disordered" evidence="1">
    <location>
        <begin position="1"/>
        <end position="49"/>
    </location>
</feature>
<reference evidence="2" key="4">
    <citation type="journal article" date="2007" name="Genome Biol.">
        <title>Update of the Anopheles gambiae PEST genome assembly.</title>
        <authorList>
            <person name="Sharakhova M.V."/>
            <person name="Hammond M.P."/>
            <person name="Lobo N.F."/>
            <person name="Krzywinski J."/>
            <person name="Unger M.F."/>
            <person name="Hillenmeyer M.E."/>
            <person name="Bruggner R.V."/>
            <person name="Birney E."/>
            <person name="Collins F.H."/>
        </authorList>
    </citation>
    <scope>NUCLEOTIDE SEQUENCE</scope>
    <source>
        <strain evidence="2">PEST</strain>
    </source>
</reference>
<organism evidence="2">
    <name type="scientific">Anopheles gambiae</name>
    <name type="common">African malaria mosquito</name>
    <dbReference type="NCBI Taxonomy" id="7165"/>
    <lineage>
        <taxon>Eukaryota</taxon>
        <taxon>Metazoa</taxon>
        <taxon>Ecdysozoa</taxon>
        <taxon>Arthropoda</taxon>
        <taxon>Hexapoda</taxon>
        <taxon>Insecta</taxon>
        <taxon>Pterygota</taxon>
        <taxon>Neoptera</taxon>
        <taxon>Endopterygota</taxon>
        <taxon>Diptera</taxon>
        <taxon>Nematocera</taxon>
        <taxon>Culicoidea</taxon>
        <taxon>Culicidae</taxon>
        <taxon>Anophelinae</taxon>
        <taxon>Anopheles</taxon>
    </lineage>
</organism>
<protein>
    <submittedName>
        <fullName evidence="2">AGAP010506-PA</fullName>
    </submittedName>
</protein>
<evidence type="ECO:0000256" key="1">
    <source>
        <dbReference type="SAM" id="MobiDB-lite"/>
    </source>
</evidence>
<accession>A0NDY9</accession>
<reference evidence="2" key="1">
    <citation type="journal article" date="2002" name="Science">
        <title>The genome sequence of the malaria mosquito Anopheles gambiae.</title>
        <authorList>
            <person name="Holt R.A."/>
            <person name="Subramanian G.M."/>
            <person name="Halpern A."/>
            <person name="Sutton G.G."/>
            <person name="Charlab R."/>
            <person name="Nusskern D.R."/>
            <person name="Wincker P."/>
            <person name="Clark A.G."/>
            <person name="Ribeiro J.M."/>
            <person name="Wides R."/>
            <person name="Salzberg S.L."/>
            <person name="Loftus B."/>
            <person name="Yandell M."/>
            <person name="Majoros W.H."/>
            <person name="Rusch D.B."/>
            <person name="Lai Z."/>
            <person name="Kraft C.L."/>
            <person name="Abril J.F."/>
            <person name="Anthouard V."/>
            <person name="Arensburger P."/>
            <person name="Atkinson P.W."/>
            <person name="Baden H."/>
            <person name="de Berardinis V."/>
            <person name="Baldwin D."/>
            <person name="Benes V."/>
            <person name="Biedler J."/>
            <person name="Blass C."/>
            <person name="Bolanos R."/>
            <person name="Boscus D."/>
            <person name="Barnstead M."/>
            <person name="Cai S."/>
            <person name="Center A."/>
            <person name="Chaturverdi K."/>
            <person name="Christophides G.K."/>
            <person name="Chrystal M.A."/>
            <person name="Clamp M."/>
            <person name="Cravchik A."/>
            <person name="Curwen V."/>
            <person name="Dana A."/>
            <person name="Delcher A."/>
            <person name="Dew I."/>
            <person name="Evans C.A."/>
            <person name="Flanigan M."/>
            <person name="Grundschober-Freimoser A."/>
            <person name="Friedli L."/>
            <person name="Gu Z."/>
            <person name="Guan P."/>
            <person name="Guigo R."/>
            <person name="Hillenmeyer M.E."/>
            <person name="Hladun S.L."/>
            <person name="Hogan J.R."/>
            <person name="Hong Y.S."/>
            <person name="Hoover J."/>
            <person name="Jaillon O."/>
            <person name="Ke Z."/>
            <person name="Kodira C."/>
            <person name="Kokoza E."/>
            <person name="Koutsos A."/>
            <person name="Letunic I."/>
            <person name="Levitsky A."/>
            <person name="Liang Y."/>
            <person name="Lin J.J."/>
            <person name="Lobo N.F."/>
            <person name="Lopez J.R."/>
            <person name="Malek J.A."/>
            <person name="McIntosh T.C."/>
            <person name="Meister S."/>
            <person name="Miller J."/>
            <person name="Mobarry C."/>
            <person name="Mongin E."/>
            <person name="Murphy S.D."/>
            <person name="O'Brochta D.A."/>
            <person name="Pfannkoch C."/>
            <person name="Qi R."/>
            <person name="Regier M.A."/>
            <person name="Remington K."/>
            <person name="Shao H."/>
            <person name="Sharakhova M.V."/>
            <person name="Sitter C.D."/>
            <person name="Shetty J."/>
            <person name="Smith T.J."/>
            <person name="Strong R."/>
            <person name="Sun J."/>
            <person name="Thomasova D."/>
            <person name="Ton L.Q."/>
            <person name="Topalis P."/>
            <person name="Tu Z."/>
            <person name="Unger M.F."/>
            <person name="Walenz B."/>
            <person name="Wang A."/>
            <person name="Wang J."/>
            <person name="Wang M."/>
            <person name="Wang X."/>
            <person name="Woodford K.J."/>
            <person name="Wortman J.R."/>
            <person name="Wu M."/>
            <person name="Yao A."/>
            <person name="Zdobnov E.M."/>
            <person name="Zhang H."/>
            <person name="Zhao Q."/>
            <person name="Zhao S."/>
            <person name="Zhu S.C."/>
            <person name="Zhimulev I."/>
            <person name="Coluzzi M."/>
            <person name="della Torre A."/>
            <person name="Roth C.W."/>
            <person name="Louis C."/>
            <person name="Kalush F."/>
            <person name="Mural R.J."/>
            <person name="Myers E.W."/>
            <person name="Adams M.D."/>
            <person name="Smith H.O."/>
            <person name="Broder S."/>
            <person name="Gardner M.J."/>
            <person name="Fraser C.M."/>
            <person name="Birney E."/>
            <person name="Bork P."/>
            <person name="Brey P.T."/>
            <person name="Venter J.C."/>
            <person name="Weissenbach J."/>
            <person name="Kafatos F.C."/>
            <person name="Collins F.H."/>
            <person name="Hoffman S.L."/>
        </authorList>
    </citation>
    <scope>NUCLEOTIDE SEQUENCE [LARGE SCALE GENOMIC DNA]</scope>
    <source>
        <strain evidence="2">PEST</strain>
    </source>
</reference>
<dbReference type="PaxDb" id="7165-AGAP010506-PA"/>
<dbReference type="VEuPathDB" id="VectorBase:AGAMI1_002390"/>
<dbReference type="AlphaFoldDB" id="A0NDY9"/>
<dbReference type="PhylomeDB" id="A0NDY9"/>
<sequence length="101" mass="11017">QQQQHDHNVRLQHHIHHQQTQNGHSTIPPVLITSSPTSGSRIIRQSSQPEASTLSCCANQCAHACSMPSSSLRQLREPGDGIAGIAADSMRINGGMRQFKQ</sequence>
<reference evidence="2" key="2">
    <citation type="submission" date="2002-03" db="EMBL/GenBank/DDBJ databases">
        <authorList>
            <consortium name="The Anopheles Genome Sequencing Consortium"/>
        </authorList>
    </citation>
    <scope>NUCLEOTIDE SEQUENCE</scope>
    <source>
        <strain evidence="2">PEST</strain>
    </source>
</reference>
<evidence type="ECO:0000313" key="2">
    <source>
        <dbReference type="EMBL" id="EAU76754.1"/>
    </source>
</evidence>
<gene>
    <name evidence="2" type="ORF">AgaP_AGAP010506</name>
</gene>
<feature type="non-terminal residue" evidence="2">
    <location>
        <position position="1"/>
    </location>
</feature>
<dbReference type="HOGENOM" id="CLU_2298568_0_0_1"/>
<proteinExistence type="predicted"/>
<reference evidence="2" key="5">
    <citation type="submission" date="2011-05" db="EMBL/GenBank/DDBJ databases">
        <authorList>
            <consortium name="VectorBase"/>
        </authorList>
    </citation>
    <scope>NUCLEOTIDE SEQUENCE</scope>
    <source>
        <strain evidence="2">PEST</strain>
    </source>
</reference>